<sequence>MTYPGDETRDYTVRTRVPDDADGNPVLKRDMRFPIEHADLESRDLSLSVITCYTYGNMTGSAARFGGSPGPVLFVRWEARVRRIEVKPFLPYAQQVDLLIERGMLIADRQLAERQLATLNYYRLSGYWHSMRQIDLEKGMSLNAFRPGSSFELAVELYRFDERLRQVVFADLSSIELAMRALIGYRLGAIDPLIHLDSRKLGAPARQRTGKTASTHHEIWLAKYENAVKNSQEEFVKHHREQYGGQLPIWVAVEIMDWGTLSHLYRMAPSRARNEVATTCHLRAPQLESWLKCLNILRNYAAHHARVFNKTFDIKPKLPKDLYPRFAQSINRVFGQLTLIRHLQRVLNISHNNEILDVLESFPHNTLVPFTRLGAPENWRNDPLWRG</sequence>
<protein>
    <recommendedName>
        <fullName evidence="3">Abi-like protein</fullName>
    </recommendedName>
</protein>
<proteinExistence type="predicted"/>
<reference evidence="1 2" key="1">
    <citation type="submission" date="2013-05" db="EMBL/GenBank/DDBJ databases">
        <title>The Genome Sequence of Actinobaculum schaalii FB123-CNA2.</title>
        <authorList>
            <consortium name="The Broad Institute Genomics Platform"/>
            <person name="Earl A."/>
            <person name="Ward D."/>
            <person name="Feldgarden M."/>
            <person name="Gevers D."/>
            <person name="Saerens B."/>
            <person name="Vaneechoutte M."/>
            <person name="Walker B."/>
            <person name="Young S."/>
            <person name="Zeng Q."/>
            <person name="Gargeya S."/>
            <person name="Fitzgerald M."/>
            <person name="Haas B."/>
            <person name="Abouelleil A."/>
            <person name="Allen A.W."/>
            <person name="Alvarado L."/>
            <person name="Arachchi H.M."/>
            <person name="Berlin A.M."/>
            <person name="Chapman S.B."/>
            <person name="Gainer-Dewar J."/>
            <person name="Goldberg J."/>
            <person name="Griggs A."/>
            <person name="Gujja S."/>
            <person name="Hansen M."/>
            <person name="Howarth C."/>
            <person name="Imamovic A."/>
            <person name="Ireland A."/>
            <person name="Larimer J."/>
            <person name="McCowan C."/>
            <person name="Murphy C."/>
            <person name="Pearson M."/>
            <person name="Poon T.W."/>
            <person name="Priest M."/>
            <person name="Roberts A."/>
            <person name="Saif S."/>
            <person name="Shea T."/>
            <person name="Sisk P."/>
            <person name="Sykes S."/>
            <person name="Wortman J."/>
            <person name="Nusbaum C."/>
            <person name="Birren B."/>
        </authorList>
    </citation>
    <scope>NUCLEOTIDE SEQUENCE [LARGE SCALE GENOMIC DNA]</scope>
    <source>
        <strain evidence="1 2">FB123-CNA-2</strain>
    </source>
</reference>
<dbReference type="AlphaFoldDB" id="S2VL69"/>
<evidence type="ECO:0008006" key="3">
    <source>
        <dbReference type="Google" id="ProtNLM"/>
    </source>
</evidence>
<dbReference type="Pfam" id="PF07751">
    <property type="entry name" value="Abi_2"/>
    <property type="match status" value="1"/>
</dbReference>
<dbReference type="HOGENOM" id="CLU_044962_2_2_11"/>
<organism evidence="1 2">
    <name type="scientific">Actinotignum schaalii FB123-CNA-2</name>
    <dbReference type="NCBI Taxonomy" id="883067"/>
    <lineage>
        <taxon>Bacteria</taxon>
        <taxon>Bacillati</taxon>
        <taxon>Actinomycetota</taxon>
        <taxon>Actinomycetes</taxon>
        <taxon>Actinomycetales</taxon>
        <taxon>Actinomycetaceae</taxon>
        <taxon>Actinotignum</taxon>
    </lineage>
</organism>
<comment type="caution">
    <text evidence="1">The sequence shown here is derived from an EMBL/GenBank/DDBJ whole genome shotgun (WGS) entry which is preliminary data.</text>
</comment>
<evidence type="ECO:0000313" key="1">
    <source>
        <dbReference type="EMBL" id="EPD28213.1"/>
    </source>
</evidence>
<keyword evidence="2" id="KW-1185">Reference proteome</keyword>
<dbReference type="EMBL" id="AGWM01000003">
    <property type="protein sequence ID" value="EPD28213.1"/>
    <property type="molecule type" value="Genomic_DNA"/>
</dbReference>
<dbReference type="PATRIC" id="fig|883067.3.peg.302"/>
<dbReference type="InterPro" id="IPR011664">
    <property type="entry name" value="Abi_system_AbiD/AbiF-like"/>
</dbReference>
<dbReference type="Proteomes" id="UP000014393">
    <property type="component" value="Unassembled WGS sequence"/>
</dbReference>
<name>S2VL69_9ACTO</name>
<dbReference type="eggNOG" id="COG4823">
    <property type="taxonomic scope" value="Bacteria"/>
</dbReference>
<dbReference type="RefSeq" id="WP_016441945.1">
    <property type="nucleotide sequence ID" value="NZ_KE150262.1"/>
</dbReference>
<evidence type="ECO:0000313" key="2">
    <source>
        <dbReference type="Proteomes" id="UP000014393"/>
    </source>
</evidence>
<accession>S2VL69</accession>
<gene>
    <name evidence="1" type="ORF">HMPREF9237_00299</name>
</gene>